<gene>
    <name evidence="2" type="ORF">LMTR13_03560</name>
</gene>
<keyword evidence="1" id="KW-0732">Signal</keyword>
<reference evidence="2 3" key="1">
    <citation type="submission" date="2016-07" db="EMBL/GenBank/DDBJ databases">
        <title>Complete genome sequence of Bradyrhizobium icense LMTR 13T, a potential inoculant strain isolated from lima bean (Phaseolus lunatus) in Peru.</title>
        <authorList>
            <person name="Ormeno-Orrillo E."/>
            <person name="Duran D."/>
            <person name="Rogel M.A."/>
            <person name="Rey L."/>
            <person name="Imperial J."/>
            <person name="Ruiz-Argueso T."/>
            <person name="Martinez-Romero E."/>
        </authorList>
    </citation>
    <scope>NUCLEOTIDE SEQUENCE [LARGE SCALE GENOMIC DNA]</scope>
    <source>
        <strain evidence="2 3">LMTR 13</strain>
    </source>
</reference>
<evidence type="ECO:0008006" key="4">
    <source>
        <dbReference type="Google" id="ProtNLM"/>
    </source>
</evidence>
<dbReference type="EMBL" id="CP016428">
    <property type="protein sequence ID" value="ANV99393.1"/>
    <property type="molecule type" value="Genomic_DNA"/>
</dbReference>
<sequence>MWRERRALMRSGKLAVWGAAALACASALAPAAQAQDFFSQLFGGFARPRHQPYVQMPFANNDGQVYAPRGEGRVRYGGGGQAYCVRTCDGRYFPLTASDNASRAASCNKLCPASETKVFYGSSIDDAAAENGKAYSELPNAFRYRNELVSGCTCNGKDQVGLAQVKIEDDPTLRKGDIVAGENGLLVAGRSGDKRGAELNFSPASEKVRAKYGRVPVVARD</sequence>
<accession>A0A1B1U9E9</accession>
<dbReference type="InterPro" id="IPR006311">
    <property type="entry name" value="TAT_signal"/>
</dbReference>
<dbReference type="Pfam" id="PF11064">
    <property type="entry name" value="DUF2865"/>
    <property type="match status" value="1"/>
</dbReference>
<protein>
    <recommendedName>
        <fullName evidence="4">DUF2865 domain-containing protein</fullName>
    </recommendedName>
</protein>
<evidence type="ECO:0000256" key="1">
    <source>
        <dbReference type="SAM" id="SignalP"/>
    </source>
</evidence>
<name>A0A1B1U9E9_9BRAD</name>
<dbReference type="KEGG" id="bic:LMTR13_03560"/>
<proteinExistence type="predicted"/>
<evidence type="ECO:0000313" key="2">
    <source>
        <dbReference type="EMBL" id="ANV99393.1"/>
    </source>
</evidence>
<dbReference type="PROSITE" id="PS51257">
    <property type="entry name" value="PROKAR_LIPOPROTEIN"/>
    <property type="match status" value="1"/>
</dbReference>
<dbReference type="STRING" id="1274631.LMTR13_03560"/>
<feature type="signal peptide" evidence="1">
    <location>
        <begin position="1"/>
        <end position="34"/>
    </location>
</feature>
<keyword evidence="3" id="KW-1185">Reference proteome</keyword>
<feature type="chain" id="PRO_5008530253" description="DUF2865 domain-containing protein" evidence="1">
    <location>
        <begin position="35"/>
        <end position="221"/>
    </location>
</feature>
<dbReference type="InterPro" id="IPR021293">
    <property type="entry name" value="DUF2865"/>
</dbReference>
<organism evidence="2 3">
    <name type="scientific">Bradyrhizobium icense</name>
    <dbReference type="NCBI Taxonomy" id="1274631"/>
    <lineage>
        <taxon>Bacteria</taxon>
        <taxon>Pseudomonadati</taxon>
        <taxon>Pseudomonadota</taxon>
        <taxon>Alphaproteobacteria</taxon>
        <taxon>Hyphomicrobiales</taxon>
        <taxon>Nitrobacteraceae</taxon>
        <taxon>Bradyrhizobium</taxon>
    </lineage>
</organism>
<dbReference type="PROSITE" id="PS51318">
    <property type="entry name" value="TAT"/>
    <property type="match status" value="1"/>
</dbReference>
<dbReference type="AlphaFoldDB" id="A0A1B1U9E9"/>
<dbReference type="Proteomes" id="UP000092839">
    <property type="component" value="Chromosome"/>
</dbReference>
<evidence type="ECO:0000313" key="3">
    <source>
        <dbReference type="Proteomes" id="UP000092839"/>
    </source>
</evidence>